<dbReference type="GO" id="GO:0140956">
    <property type="term" value="F:histone H3K79 trimethyltransferase activity"/>
    <property type="evidence" value="ECO:0007669"/>
    <property type="project" value="UniProtKB-EC"/>
</dbReference>
<sequence>MAEAWRSKPFPQTVACQICTLELTIPSPEVIPFLSCEACGATPCARLCGRWFASEQGAAKHTLSCGRMAARKPKPPASPPRQASTLPVHGLLEGAAPPAPSPVVTPPVPGARDAAVARAGAAAPRGTVVVNGEPRGAGAPPPKPKAKSSAPKPKARPKKRVKREAPPPAPVEEAEPLPPAPADNEVAEGAALAPRAFREKLSKALDKLGGRYNLETSPGVRGNLQPAVQVCASGQRDAHYGAVLPALVVSILRHARFQPGETFADVGSGIGTAVLQTALTTACARATGVEVVQTRHEAALRVHAALRELLSDDERSILEAKCALCLGDAFSDSTSAFLASCDVLFVNNASGTMAPERVAGTALDEQLANVAKRCRVGSRLIAMDRIPLLDECNAFKLEQFYSSERAVTWTDAPVPLYVYAKKADTWQCRRCTFANPLMDDYHFITECQACSDEMRSRFGLNDGERISGRRSRSPRPT</sequence>
<evidence type="ECO:0000256" key="1">
    <source>
        <dbReference type="ARBA" id="ARBA00004123"/>
    </source>
</evidence>
<dbReference type="EC" id="2.1.1.360" evidence="2"/>
<evidence type="ECO:0000256" key="6">
    <source>
        <dbReference type="ARBA" id="ARBA00022691"/>
    </source>
</evidence>
<feature type="domain" description="DOT1" evidence="12">
    <location>
        <begin position="239"/>
        <end position="418"/>
    </location>
</feature>
<accession>A0A7S3ZPM7</accession>
<evidence type="ECO:0000313" key="13">
    <source>
        <dbReference type="EMBL" id="CAE0689911.1"/>
    </source>
</evidence>
<evidence type="ECO:0000256" key="11">
    <source>
        <dbReference type="SAM" id="MobiDB-lite"/>
    </source>
</evidence>
<keyword evidence="8" id="KW-0539">Nucleus</keyword>
<evidence type="ECO:0000256" key="7">
    <source>
        <dbReference type="ARBA" id="ARBA00022853"/>
    </source>
</evidence>
<feature type="compositionally biased region" description="Pro residues" evidence="11">
    <location>
        <begin position="166"/>
        <end position="181"/>
    </location>
</feature>
<feature type="compositionally biased region" description="Basic residues" evidence="11">
    <location>
        <begin position="153"/>
        <end position="162"/>
    </location>
</feature>
<dbReference type="InterPro" id="IPR025789">
    <property type="entry name" value="DOT1_dom"/>
</dbReference>
<dbReference type="Gene3D" id="3.40.50.150">
    <property type="entry name" value="Vaccinia Virus protein VP39"/>
    <property type="match status" value="1"/>
</dbReference>
<proteinExistence type="predicted"/>
<organism evidence="13">
    <name type="scientific">Pelagomonas calceolata</name>
    <dbReference type="NCBI Taxonomy" id="35677"/>
    <lineage>
        <taxon>Eukaryota</taxon>
        <taxon>Sar</taxon>
        <taxon>Stramenopiles</taxon>
        <taxon>Ochrophyta</taxon>
        <taxon>Pelagophyceae</taxon>
        <taxon>Pelagomonadales</taxon>
        <taxon>Pelagomonadaceae</taxon>
        <taxon>Pelagomonas</taxon>
    </lineage>
</organism>
<dbReference type="EMBL" id="HBIW01006423">
    <property type="protein sequence ID" value="CAE0689911.1"/>
    <property type="molecule type" value="Transcribed_RNA"/>
</dbReference>
<dbReference type="PANTHER" id="PTHR21451">
    <property type="entry name" value="HISTONE H3 METHYLTRANSFERASE"/>
    <property type="match status" value="1"/>
</dbReference>
<gene>
    <name evidence="13" type="ORF">PCAL00307_LOCUS5346</name>
</gene>
<comment type="catalytic activity">
    <reaction evidence="10">
        <text>L-lysyl(79)-[histone H3] + 3 S-adenosyl-L-methionine = N(6),N(6),N(6)-trimethyl-L-lysyl(79)-[histone H3] + 3 S-adenosyl-L-homocysteine + 3 H(+)</text>
        <dbReference type="Rhea" id="RHEA:60328"/>
        <dbReference type="Rhea" id="RHEA-COMP:15549"/>
        <dbReference type="Rhea" id="RHEA-COMP:15552"/>
        <dbReference type="ChEBI" id="CHEBI:15378"/>
        <dbReference type="ChEBI" id="CHEBI:29969"/>
        <dbReference type="ChEBI" id="CHEBI:57856"/>
        <dbReference type="ChEBI" id="CHEBI:59789"/>
        <dbReference type="ChEBI" id="CHEBI:61961"/>
        <dbReference type="EC" id="2.1.1.360"/>
    </reaction>
</comment>
<name>A0A7S3ZPM7_9STRA</name>
<feature type="compositionally biased region" description="Pro residues" evidence="11">
    <location>
        <begin position="97"/>
        <end position="109"/>
    </location>
</feature>
<dbReference type="GO" id="GO:0006281">
    <property type="term" value="P:DNA repair"/>
    <property type="evidence" value="ECO:0007669"/>
    <property type="project" value="TreeGrafter"/>
</dbReference>
<evidence type="ECO:0000259" key="12">
    <source>
        <dbReference type="Pfam" id="PF08123"/>
    </source>
</evidence>
<evidence type="ECO:0000256" key="8">
    <source>
        <dbReference type="ARBA" id="ARBA00023242"/>
    </source>
</evidence>
<feature type="region of interest" description="Disordered" evidence="11">
    <location>
        <begin position="91"/>
        <end position="110"/>
    </location>
</feature>
<feature type="compositionally biased region" description="Low complexity" evidence="11">
    <location>
        <begin position="115"/>
        <end position="138"/>
    </location>
</feature>
<dbReference type="GO" id="GO:0000077">
    <property type="term" value="P:DNA damage checkpoint signaling"/>
    <property type="evidence" value="ECO:0007669"/>
    <property type="project" value="TreeGrafter"/>
</dbReference>
<keyword evidence="6" id="KW-0949">S-adenosyl-L-methionine</keyword>
<dbReference type="GO" id="GO:0005634">
    <property type="term" value="C:nucleus"/>
    <property type="evidence" value="ECO:0007669"/>
    <property type="project" value="UniProtKB-SubCell"/>
</dbReference>
<dbReference type="PANTHER" id="PTHR21451:SF0">
    <property type="entry name" value="HISTONE-LYSINE N-METHYLTRANSFERASE, H3 LYSINE-79 SPECIFIC"/>
    <property type="match status" value="1"/>
</dbReference>
<feature type="region of interest" description="Disordered" evidence="11">
    <location>
        <begin position="115"/>
        <end position="184"/>
    </location>
</feature>
<protein>
    <recommendedName>
        <fullName evidence="3">Histone-lysine N-methyltransferase, H3 lysine-79 specific</fullName>
        <ecNumber evidence="2">2.1.1.360</ecNumber>
    </recommendedName>
    <alternativeName>
        <fullName evidence="9">Histone H3-K79 methyltransferase</fullName>
    </alternativeName>
</protein>
<keyword evidence="5" id="KW-0808">Transferase</keyword>
<evidence type="ECO:0000256" key="5">
    <source>
        <dbReference type="ARBA" id="ARBA00022679"/>
    </source>
</evidence>
<evidence type="ECO:0000256" key="9">
    <source>
        <dbReference type="ARBA" id="ARBA00029821"/>
    </source>
</evidence>
<dbReference type="InterPro" id="IPR030445">
    <property type="entry name" value="H3-K79_meTrfase"/>
</dbReference>
<dbReference type="GO" id="GO:0032259">
    <property type="term" value="P:methylation"/>
    <property type="evidence" value="ECO:0007669"/>
    <property type="project" value="UniProtKB-KW"/>
</dbReference>
<dbReference type="AlphaFoldDB" id="A0A7S3ZPM7"/>
<dbReference type="Pfam" id="PF08123">
    <property type="entry name" value="DOT1"/>
    <property type="match status" value="1"/>
</dbReference>
<evidence type="ECO:0000256" key="4">
    <source>
        <dbReference type="ARBA" id="ARBA00022603"/>
    </source>
</evidence>
<evidence type="ECO:0000256" key="2">
    <source>
        <dbReference type="ARBA" id="ARBA00012190"/>
    </source>
</evidence>
<reference evidence="13" key="1">
    <citation type="submission" date="2021-01" db="EMBL/GenBank/DDBJ databases">
        <authorList>
            <person name="Corre E."/>
            <person name="Pelletier E."/>
            <person name="Niang G."/>
            <person name="Scheremetjew M."/>
            <person name="Finn R."/>
            <person name="Kale V."/>
            <person name="Holt S."/>
            <person name="Cochrane G."/>
            <person name="Meng A."/>
            <person name="Brown T."/>
            <person name="Cohen L."/>
        </authorList>
    </citation>
    <scope>NUCLEOTIDE SEQUENCE</scope>
    <source>
        <strain evidence="13">CCMP1756</strain>
    </source>
</reference>
<comment type="subcellular location">
    <subcellularLocation>
        <location evidence="1">Nucleus</location>
    </subcellularLocation>
</comment>
<evidence type="ECO:0000256" key="3">
    <source>
        <dbReference type="ARBA" id="ARBA00020987"/>
    </source>
</evidence>
<dbReference type="SUPFAM" id="SSF53335">
    <property type="entry name" value="S-adenosyl-L-methionine-dependent methyltransferases"/>
    <property type="match status" value="1"/>
</dbReference>
<keyword evidence="4" id="KW-0489">Methyltransferase</keyword>
<dbReference type="InterPro" id="IPR029063">
    <property type="entry name" value="SAM-dependent_MTases_sf"/>
</dbReference>
<evidence type="ECO:0000256" key="10">
    <source>
        <dbReference type="ARBA" id="ARBA00047770"/>
    </source>
</evidence>
<keyword evidence="7" id="KW-0156">Chromatin regulator</keyword>